<dbReference type="FunFam" id="1.20.140.10:FF:000001">
    <property type="entry name" value="Acyl-CoA dehydrogenase"/>
    <property type="match status" value="1"/>
</dbReference>
<dbReference type="AlphaFoldDB" id="A0A1G8VBP0"/>
<comment type="similarity">
    <text evidence="2 6">Belongs to the acyl-CoA dehydrogenase family.</text>
</comment>
<evidence type="ECO:0000256" key="4">
    <source>
        <dbReference type="ARBA" id="ARBA00022827"/>
    </source>
</evidence>
<dbReference type="Pfam" id="PF02770">
    <property type="entry name" value="Acyl-CoA_dh_M"/>
    <property type="match status" value="1"/>
</dbReference>
<evidence type="ECO:0000259" key="8">
    <source>
        <dbReference type="Pfam" id="PF02770"/>
    </source>
</evidence>
<feature type="domain" description="Acyl-CoA dehydrogenase/oxidase C-terminal" evidence="7">
    <location>
        <begin position="249"/>
        <end position="397"/>
    </location>
</feature>
<keyword evidence="5 6" id="KW-0560">Oxidoreductase</keyword>
<dbReference type="InterPro" id="IPR009075">
    <property type="entry name" value="AcylCo_DH/oxidase_C"/>
</dbReference>
<dbReference type="SUPFAM" id="SSF47203">
    <property type="entry name" value="Acyl-CoA dehydrogenase C-terminal domain-like"/>
    <property type="match status" value="1"/>
</dbReference>
<gene>
    <name evidence="10" type="ORF">SAMN04515672_1266</name>
</gene>
<dbReference type="GO" id="GO:0050660">
    <property type="term" value="F:flavin adenine dinucleotide binding"/>
    <property type="evidence" value="ECO:0007669"/>
    <property type="project" value="InterPro"/>
</dbReference>
<evidence type="ECO:0000256" key="5">
    <source>
        <dbReference type="ARBA" id="ARBA00023002"/>
    </source>
</evidence>
<dbReference type="Pfam" id="PF00441">
    <property type="entry name" value="Acyl-CoA_dh_1"/>
    <property type="match status" value="1"/>
</dbReference>
<dbReference type="STRING" id="1095776.SAMN04515672_1266"/>
<evidence type="ECO:0000259" key="7">
    <source>
        <dbReference type="Pfam" id="PF00441"/>
    </source>
</evidence>
<dbReference type="Gene3D" id="1.10.540.10">
    <property type="entry name" value="Acyl-CoA dehydrogenase/oxidase, N-terminal domain"/>
    <property type="match status" value="1"/>
</dbReference>
<evidence type="ECO:0000256" key="1">
    <source>
        <dbReference type="ARBA" id="ARBA00001974"/>
    </source>
</evidence>
<evidence type="ECO:0000259" key="9">
    <source>
        <dbReference type="Pfam" id="PF02771"/>
    </source>
</evidence>
<dbReference type="SUPFAM" id="SSF56645">
    <property type="entry name" value="Acyl-CoA dehydrogenase NM domain-like"/>
    <property type="match status" value="1"/>
</dbReference>
<dbReference type="Proteomes" id="UP000198882">
    <property type="component" value="Unassembled WGS sequence"/>
</dbReference>
<protein>
    <submittedName>
        <fullName evidence="10">Acyl-CoA dehydrogenase, N-terminal domain</fullName>
    </submittedName>
</protein>
<dbReference type="InterPro" id="IPR037069">
    <property type="entry name" value="AcylCoA_DH/ox_N_sf"/>
</dbReference>
<dbReference type="Gene3D" id="2.40.110.10">
    <property type="entry name" value="Butyryl-CoA Dehydrogenase, subunit A, domain 2"/>
    <property type="match status" value="1"/>
</dbReference>
<evidence type="ECO:0000313" key="10">
    <source>
        <dbReference type="EMBL" id="SDJ63501.1"/>
    </source>
</evidence>
<dbReference type="Gene3D" id="1.20.140.10">
    <property type="entry name" value="Butyryl-CoA Dehydrogenase, subunit A, domain 3"/>
    <property type="match status" value="1"/>
</dbReference>
<sequence length="398" mass="44210">MDFSEPSEAVQIKQALDDFVDQEVKPLENEYDQFLGADYEKHIVDENHRQVPEYRDIVEQIRQKSVEAGFYGMTMPEEAGGGDVDILTRAIVGEHMSNRPPGFHSAIFGGAGGPTPILLACDEDQREEYLQPLMDGEITTCFALTEPGHGSDAHYMDTTAEKDGDEWVISGQKCYITNGPYADFTMVFARTSGDDGDLEGITCFLVDADNPGFEVGTIHRAMGMTPGTHSELYFNDCRVGEDQVLGEVGRGFQSAMSWIGGGRINIAAGSVGTAQYLLDISVEYARDRKTFDKPIGHRQGVSFQLAELATDIEQVRQLYRYAAWKMDNGERARKEESMAKLRGAQLANDAADIAMQVHGGAGFMKELPIERNYRSARVFRIFEGTDEIQKRTIARELI</sequence>
<dbReference type="InterPro" id="IPR013786">
    <property type="entry name" value="AcylCoA_DH/ox_N"/>
</dbReference>
<dbReference type="InterPro" id="IPR046373">
    <property type="entry name" value="Acyl-CoA_Oxase/DH_mid-dom_sf"/>
</dbReference>
<dbReference type="FunFam" id="2.40.110.10:FF:000002">
    <property type="entry name" value="Acyl-CoA dehydrogenase fadE12"/>
    <property type="match status" value="1"/>
</dbReference>
<dbReference type="Pfam" id="PF02771">
    <property type="entry name" value="Acyl-CoA_dh_N"/>
    <property type="match status" value="1"/>
</dbReference>
<reference evidence="11" key="1">
    <citation type="submission" date="2016-10" db="EMBL/GenBank/DDBJ databases">
        <authorList>
            <person name="Varghese N."/>
            <person name="Submissions S."/>
        </authorList>
    </citation>
    <scope>NUCLEOTIDE SEQUENCE [LARGE SCALE GENOMIC DNA]</scope>
    <source>
        <strain evidence="11">B4,CECT 8067,JCM 17497</strain>
    </source>
</reference>
<dbReference type="CDD" id="cd00567">
    <property type="entry name" value="ACAD"/>
    <property type="match status" value="1"/>
</dbReference>
<accession>A0A1G8VBP0</accession>
<dbReference type="InterPro" id="IPR006091">
    <property type="entry name" value="Acyl-CoA_Oxase/DH_mid-dom"/>
</dbReference>
<keyword evidence="4 6" id="KW-0274">FAD</keyword>
<dbReference type="EMBL" id="FNFE01000001">
    <property type="protein sequence ID" value="SDJ63501.1"/>
    <property type="molecule type" value="Genomic_DNA"/>
</dbReference>
<evidence type="ECO:0000256" key="2">
    <source>
        <dbReference type="ARBA" id="ARBA00009347"/>
    </source>
</evidence>
<dbReference type="InterPro" id="IPR036250">
    <property type="entry name" value="AcylCo_DH-like_C"/>
</dbReference>
<dbReference type="OrthoDB" id="275197at2157"/>
<keyword evidence="3 6" id="KW-0285">Flavoprotein</keyword>
<dbReference type="InterPro" id="IPR009100">
    <property type="entry name" value="AcylCoA_DH/oxidase_NM_dom_sf"/>
</dbReference>
<feature type="domain" description="Acyl-CoA dehydrogenase/oxidase N-terminal" evidence="9">
    <location>
        <begin position="8"/>
        <end position="137"/>
    </location>
</feature>
<dbReference type="PANTHER" id="PTHR43884:SF12">
    <property type="entry name" value="ISOVALERYL-COA DEHYDROGENASE, MITOCHONDRIAL-RELATED"/>
    <property type="match status" value="1"/>
</dbReference>
<evidence type="ECO:0000256" key="3">
    <source>
        <dbReference type="ARBA" id="ARBA00022630"/>
    </source>
</evidence>
<evidence type="ECO:0000256" key="6">
    <source>
        <dbReference type="RuleBase" id="RU362125"/>
    </source>
</evidence>
<name>A0A1G8VBP0_9EURY</name>
<dbReference type="GO" id="GO:0003995">
    <property type="term" value="F:acyl-CoA dehydrogenase activity"/>
    <property type="evidence" value="ECO:0007669"/>
    <property type="project" value="TreeGrafter"/>
</dbReference>
<organism evidence="10 11">
    <name type="scientific">Natronorubrum texcoconense</name>
    <dbReference type="NCBI Taxonomy" id="1095776"/>
    <lineage>
        <taxon>Archaea</taxon>
        <taxon>Methanobacteriati</taxon>
        <taxon>Methanobacteriota</taxon>
        <taxon>Stenosarchaea group</taxon>
        <taxon>Halobacteria</taxon>
        <taxon>Halobacteriales</taxon>
        <taxon>Natrialbaceae</taxon>
        <taxon>Natronorubrum</taxon>
    </lineage>
</organism>
<keyword evidence="11" id="KW-1185">Reference proteome</keyword>
<dbReference type="RefSeq" id="WP_090303697.1">
    <property type="nucleotide sequence ID" value="NZ_FNFE01000001.1"/>
</dbReference>
<comment type="cofactor">
    <cofactor evidence="1 6">
        <name>FAD</name>
        <dbReference type="ChEBI" id="CHEBI:57692"/>
    </cofactor>
</comment>
<proteinExistence type="inferred from homology"/>
<dbReference type="PANTHER" id="PTHR43884">
    <property type="entry name" value="ACYL-COA DEHYDROGENASE"/>
    <property type="match status" value="1"/>
</dbReference>
<evidence type="ECO:0000313" key="11">
    <source>
        <dbReference type="Proteomes" id="UP000198882"/>
    </source>
</evidence>
<feature type="domain" description="Acyl-CoA oxidase/dehydrogenase middle" evidence="8">
    <location>
        <begin position="141"/>
        <end position="237"/>
    </location>
</feature>